<dbReference type="InterPro" id="IPR016163">
    <property type="entry name" value="Ald_DH_C"/>
</dbReference>
<accession>A0ABR1PH68</accession>
<comment type="similarity">
    <text evidence="1 6">Belongs to the aldehyde dehydrogenase family.</text>
</comment>
<dbReference type="Gene3D" id="3.40.309.10">
    <property type="entry name" value="Aldehyde Dehydrogenase, Chain A, domain 2"/>
    <property type="match status" value="1"/>
</dbReference>
<evidence type="ECO:0000256" key="4">
    <source>
        <dbReference type="ARBA" id="ARBA00049194"/>
    </source>
</evidence>
<gene>
    <name evidence="8" type="ORF">SLS63_003128</name>
</gene>
<dbReference type="PROSITE" id="PS00070">
    <property type="entry name" value="ALDEHYDE_DEHYDR_CYS"/>
    <property type="match status" value="1"/>
</dbReference>
<evidence type="ECO:0000256" key="5">
    <source>
        <dbReference type="PROSITE-ProRule" id="PRU10007"/>
    </source>
</evidence>
<dbReference type="Pfam" id="PF00171">
    <property type="entry name" value="Aldedh"/>
    <property type="match status" value="1"/>
</dbReference>
<comment type="catalytic activity">
    <reaction evidence="4">
        <text>an aldehyde + NAD(+) + H2O = a carboxylate + NADH + 2 H(+)</text>
        <dbReference type="Rhea" id="RHEA:16185"/>
        <dbReference type="ChEBI" id="CHEBI:15377"/>
        <dbReference type="ChEBI" id="CHEBI:15378"/>
        <dbReference type="ChEBI" id="CHEBI:17478"/>
        <dbReference type="ChEBI" id="CHEBI:29067"/>
        <dbReference type="ChEBI" id="CHEBI:57540"/>
        <dbReference type="ChEBI" id="CHEBI:57945"/>
        <dbReference type="EC" id="1.2.1.3"/>
    </reaction>
</comment>
<dbReference type="InterPro" id="IPR016162">
    <property type="entry name" value="Ald_DH_N"/>
</dbReference>
<feature type="domain" description="Aldehyde dehydrogenase" evidence="7">
    <location>
        <begin position="29"/>
        <end position="476"/>
    </location>
</feature>
<evidence type="ECO:0000256" key="6">
    <source>
        <dbReference type="RuleBase" id="RU003345"/>
    </source>
</evidence>
<evidence type="ECO:0000256" key="3">
    <source>
        <dbReference type="ARBA" id="ARBA00024226"/>
    </source>
</evidence>
<evidence type="ECO:0000313" key="9">
    <source>
        <dbReference type="Proteomes" id="UP001430848"/>
    </source>
</evidence>
<dbReference type="InterPro" id="IPR016160">
    <property type="entry name" value="Ald_DH_CS_CYS"/>
</dbReference>
<reference evidence="8 9" key="1">
    <citation type="submission" date="2024-02" db="EMBL/GenBank/DDBJ databases">
        <title>De novo assembly and annotation of 12 fungi associated with fruit tree decline syndrome in Ontario, Canada.</title>
        <authorList>
            <person name="Sulman M."/>
            <person name="Ellouze W."/>
            <person name="Ilyukhin E."/>
        </authorList>
    </citation>
    <scope>NUCLEOTIDE SEQUENCE [LARGE SCALE GENOMIC DNA]</scope>
    <source>
        <strain evidence="8 9">M169</strain>
    </source>
</reference>
<feature type="active site" evidence="5">
    <location>
        <position position="253"/>
    </location>
</feature>
<dbReference type="PROSITE" id="PS00687">
    <property type="entry name" value="ALDEHYDE_DEHYDR_GLU"/>
    <property type="match status" value="1"/>
</dbReference>
<comment type="caution">
    <text evidence="8">The sequence shown here is derived from an EMBL/GenBank/DDBJ whole genome shotgun (WGS) entry which is preliminary data.</text>
</comment>
<proteinExistence type="inferred from homology"/>
<dbReference type="InterPro" id="IPR044086">
    <property type="entry name" value="LUC3-like"/>
</dbReference>
<organism evidence="8 9">
    <name type="scientific">Diaporthe eres</name>
    <name type="common">Phomopsis oblonga</name>
    <dbReference type="NCBI Taxonomy" id="83184"/>
    <lineage>
        <taxon>Eukaryota</taxon>
        <taxon>Fungi</taxon>
        <taxon>Dikarya</taxon>
        <taxon>Ascomycota</taxon>
        <taxon>Pezizomycotina</taxon>
        <taxon>Sordariomycetes</taxon>
        <taxon>Sordariomycetidae</taxon>
        <taxon>Diaporthales</taxon>
        <taxon>Diaporthaceae</taxon>
        <taxon>Diaporthe</taxon>
        <taxon>Diaporthe eres species complex</taxon>
    </lineage>
</organism>
<evidence type="ECO:0000313" key="8">
    <source>
        <dbReference type="EMBL" id="KAK7736780.1"/>
    </source>
</evidence>
<dbReference type="PANTHER" id="PTHR11699">
    <property type="entry name" value="ALDEHYDE DEHYDROGENASE-RELATED"/>
    <property type="match status" value="1"/>
</dbReference>
<keyword evidence="9" id="KW-1185">Reference proteome</keyword>
<dbReference type="CDD" id="cd07106">
    <property type="entry name" value="ALDH_AldA-AAD23400"/>
    <property type="match status" value="1"/>
</dbReference>
<keyword evidence="2 6" id="KW-0560">Oxidoreductase</keyword>
<name>A0ABR1PH68_DIAER</name>
<dbReference type="InterPro" id="IPR015590">
    <property type="entry name" value="Aldehyde_DH_dom"/>
</dbReference>
<evidence type="ECO:0000256" key="2">
    <source>
        <dbReference type="ARBA" id="ARBA00023002"/>
    </source>
</evidence>
<dbReference type="Gene3D" id="3.40.605.10">
    <property type="entry name" value="Aldehyde Dehydrogenase, Chain A, domain 1"/>
    <property type="match status" value="1"/>
</dbReference>
<dbReference type="SUPFAM" id="SSF53720">
    <property type="entry name" value="ALDH-like"/>
    <property type="match status" value="1"/>
</dbReference>
<protein>
    <recommendedName>
        <fullName evidence="3">aldehyde dehydrogenase (NAD(+))</fullName>
        <ecNumber evidence="3">1.2.1.3</ecNumber>
    </recommendedName>
</protein>
<dbReference type="InterPro" id="IPR016161">
    <property type="entry name" value="Ald_DH/histidinol_DH"/>
</dbReference>
<evidence type="ECO:0000259" key="7">
    <source>
        <dbReference type="Pfam" id="PF00171"/>
    </source>
</evidence>
<dbReference type="Proteomes" id="UP001430848">
    <property type="component" value="Unassembled WGS sequence"/>
</dbReference>
<evidence type="ECO:0000256" key="1">
    <source>
        <dbReference type="ARBA" id="ARBA00009986"/>
    </source>
</evidence>
<dbReference type="InterPro" id="IPR029510">
    <property type="entry name" value="Ald_DH_CS_GLU"/>
</dbReference>
<dbReference type="EC" id="1.2.1.3" evidence="3"/>
<sequence length="481" mass="52135">MALNTSNSTPLDFTTFHNVIDGKLVGTAKTRHTISPSTLEENPPLPLSTAGDVDKAVAAAQKAAKKWAEVPWEERKKALESFIEAFESHSEDFAQMLNKEQGKPLLWARHEVATGLAFLKGFCGLSLPEEVLEDTPERKITTHYTPLGVVVGIVPWNYPVFLACGKIGTALLTGNAFILKPSPFAPYSCLKLVELGTRFFPPGVFQALSGDNDLGPHFTAHPDVDMISFTGSGPVGKLIAKSCSATLKRFTLELGGNDPAIVCADVDPVVTATKVALFAFCNSGQICMAIKRVYVHESIYDEFLAALVKHVGTLQVGTDETSFLGPVANEDSFNRLKALLGDVEKAGLKIAMGGTQPLAEKKGFYLPATVIDNPPDDSAIVEQEQFGPVLPLLKWSDESDVIQRANNTEVGLGSSVWTRNDEQATRIRKQLKSGNVWINTHAEIVPNVPFGGHKQSGFGVEWGVEGMKSYCNLQAVYTRPH</sequence>
<dbReference type="EMBL" id="JAKNSF020000009">
    <property type="protein sequence ID" value="KAK7736780.1"/>
    <property type="molecule type" value="Genomic_DNA"/>
</dbReference>